<comment type="caution">
    <text evidence="4">The sequence shown here is derived from an EMBL/GenBank/DDBJ whole genome shotgun (WGS) entry which is preliminary data.</text>
</comment>
<accession>A0A940N3B4</accession>
<feature type="binding site" evidence="3">
    <location>
        <position position="180"/>
    </location>
    <ligand>
        <name>Mg(2+)</name>
        <dbReference type="ChEBI" id="CHEBI:18420"/>
    </ligand>
</feature>
<dbReference type="EMBL" id="JAGIZA010000021">
    <property type="protein sequence ID" value="MBP0495804.1"/>
    <property type="molecule type" value="Genomic_DNA"/>
</dbReference>
<dbReference type="InterPro" id="IPR001952">
    <property type="entry name" value="Alkaline_phosphatase"/>
</dbReference>
<evidence type="ECO:0000256" key="3">
    <source>
        <dbReference type="PIRSR" id="PIRSR601952-2"/>
    </source>
</evidence>
<evidence type="ECO:0000256" key="2">
    <source>
        <dbReference type="PIRSR" id="PIRSR601952-1"/>
    </source>
</evidence>
<comment type="cofactor">
    <cofactor evidence="3">
        <name>Zn(2+)</name>
        <dbReference type="ChEBI" id="CHEBI:29105"/>
    </cofactor>
    <text evidence="3">Binds 2 Zn(2+) ions.</text>
</comment>
<dbReference type="RefSeq" id="WP_209376601.1">
    <property type="nucleotide sequence ID" value="NZ_JAGIZA010000021.1"/>
</dbReference>
<organism evidence="4 5">
    <name type="scientific">Roseomonas indoligenes</name>
    <dbReference type="NCBI Taxonomy" id="2820811"/>
    <lineage>
        <taxon>Bacteria</taxon>
        <taxon>Pseudomonadati</taxon>
        <taxon>Pseudomonadota</taxon>
        <taxon>Alphaproteobacteria</taxon>
        <taxon>Acetobacterales</taxon>
        <taxon>Roseomonadaceae</taxon>
        <taxon>Roseomonas</taxon>
    </lineage>
</organism>
<feature type="binding site" evidence="3">
    <location>
        <position position="351"/>
    </location>
    <ligand>
        <name>Zn(2+)</name>
        <dbReference type="ChEBI" id="CHEBI:29105"/>
        <label>2</label>
    </ligand>
</feature>
<keyword evidence="5" id="KW-1185">Reference proteome</keyword>
<keyword evidence="4" id="KW-0378">Hydrolase</keyword>
<keyword evidence="1" id="KW-0597">Phosphoprotein</keyword>
<dbReference type="InterPro" id="IPR011049">
    <property type="entry name" value="Serralysin-like_metalloprot_C"/>
</dbReference>
<dbReference type="Proteomes" id="UP000677537">
    <property type="component" value="Unassembled WGS sequence"/>
</dbReference>
<dbReference type="SUPFAM" id="SSF51120">
    <property type="entry name" value="beta-Roll"/>
    <property type="match status" value="2"/>
</dbReference>
<gene>
    <name evidence="4" type="ORF">J5Y10_23670</name>
</gene>
<dbReference type="Pfam" id="PF00245">
    <property type="entry name" value="Alk_phosphatase"/>
    <property type="match status" value="1"/>
</dbReference>
<dbReference type="Pfam" id="PF00353">
    <property type="entry name" value="HemolysinCabind"/>
    <property type="match status" value="2"/>
</dbReference>
<feature type="active site" description="Phosphoserine intermediate" evidence="2">
    <location>
        <position position="129"/>
    </location>
</feature>
<dbReference type="CDD" id="cd16012">
    <property type="entry name" value="ALP"/>
    <property type="match status" value="1"/>
</dbReference>
<protein>
    <submittedName>
        <fullName evidence="4">Alkaline phosphatase</fullName>
        <ecNumber evidence="4">3.1.3.1</ecNumber>
    </submittedName>
</protein>
<dbReference type="Gene3D" id="3.40.720.10">
    <property type="entry name" value="Alkaline Phosphatase, subunit A"/>
    <property type="match status" value="2"/>
</dbReference>
<evidence type="ECO:0000256" key="1">
    <source>
        <dbReference type="ARBA" id="ARBA00022553"/>
    </source>
</evidence>
<feature type="binding site" evidence="3">
    <location>
        <position position="182"/>
    </location>
    <ligand>
        <name>Mg(2+)</name>
        <dbReference type="ChEBI" id="CHEBI:18420"/>
    </ligand>
</feature>
<dbReference type="PROSITE" id="PS00330">
    <property type="entry name" value="HEMOLYSIN_CALCIUM"/>
    <property type="match status" value="2"/>
</dbReference>
<dbReference type="PANTHER" id="PTHR11596">
    <property type="entry name" value="ALKALINE PHOSPHATASE"/>
    <property type="match status" value="1"/>
</dbReference>
<name>A0A940N3B4_9PROT</name>
<sequence>MTQFTTTTATTSTGEVKNVIVMIADGAGFNTLEATRQYLANLPEGDPRHGLADSLVVDGEGFVSTAQSTYPLSTRSTPLPGEAGLQQDPNTVYDPAKNYDLDPVAGNTSSGYPHGFDGYDWNRATAPDSANTASSIFNGEKSYNNAINVDGNGNPLFTLAELAHEIGKTVGVVTTVQISDATPAAGGGAHNVSRANRTDIAQEMFAKGILDVIAGSGNPDYNDNGQLLNTPNNTWIGNELWNALKAGTFESEDGVSWNLLQDRADIVAAIDAAPSEQRLAMIIESFTGANSYRSSPDPVNEDPFTVPRLETSPTLSELSLAALNKLNQNAEAGADGLVVTIEGGEVDRAMHSNYFGRMIEEYISFNDAVKSVMDWVSSDESLATWDDTLLIVTADHDHLLFGPDGETIPYQAIQPDADGDLVPKYQWFGNGHSNQLVPLYAYGAGSEGILELADQVDSATTAAGETVGSGRNYTDQAELGNYLQELVSGGGTKGTDRALGSNAGDVIHGLAGDDALIGNGGDDQLFGGVGNDRLLGGAGADTMTGGGGDDGYQVDDVNDVVVELAGEGYDRVTALIDYTLGANVEKLIMEGAAIRGTGNQLDNRLLGNEAANIISGLGGNDSIHGNGGDDTLMGGSGKNGLFGGEGADTFVFDTSGGMGNLTRLMDFVSGEDRIELVGSVFTALGSEGQLSAARFGLGRTATTAEQHVLYDQASGDFLYDADGLGGAAAVRIGTLVAGTALAVSDVWVA</sequence>
<keyword evidence="3" id="KW-0479">Metal-binding</keyword>
<dbReference type="GO" id="GO:0004035">
    <property type="term" value="F:alkaline phosphatase activity"/>
    <property type="evidence" value="ECO:0007669"/>
    <property type="project" value="UniProtKB-EC"/>
</dbReference>
<dbReference type="InterPro" id="IPR017850">
    <property type="entry name" value="Alkaline_phosphatase_core_sf"/>
</dbReference>
<feature type="binding site" evidence="3">
    <location>
        <position position="395"/>
    </location>
    <ligand>
        <name>Zn(2+)</name>
        <dbReference type="ChEBI" id="CHEBI:29105"/>
        <label>2</label>
    </ligand>
</feature>
<dbReference type="InterPro" id="IPR018511">
    <property type="entry name" value="Hemolysin-typ_Ca-bd_CS"/>
</dbReference>
<evidence type="ECO:0000313" key="5">
    <source>
        <dbReference type="Proteomes" id="UP000677537"/>
    </source>
</evidence>
<dbReference type="SUPFAM" id="SSF53649">
    <property type="entry name" value="Alkaline phosphatase-like"/>
    <property type="match status" value="1"/>
</dbReference>
<dbReference type="GO" id="GO:0005509">
    <property type="term" value="F:calcium ion binding"/>
    <property type="evidence" value="ECO:0007669"/>
    <property type="project" value="InterPro"/>
</dbReference>
<keyword evidence="3" id="KW-0460">Magnesium</keyword>
<feature type="binding site" evidence="3">
    <location>
        <position position="342"/>
    </location>
    <ligand>
        <name>Mg(2+)</name>
        <dbReference type="ChEBI" id="CHEBI:18420"/>
    </ligand>
</feature>
<evidence type="ECO:0000313" key="4">
    <source>
        <dbReference type="EMBL" id="MBP0495804.1"/>
    </source>
</evidence>
<feature type="binding site" evidence="3">
    <location>
        <position position="396"/>
    </location>
    <ligand>
        <name>Zn(2+)</name>
        <dbReference type="ChEBI" id="CHEBI:29105"/>
        <label>2</label>
    </ligand>
</feature>
<feature type="binding site" evidence="3">
    <location>
        <position position="347"/>
    </location>
    <ligand>
        <name>Zn(2+)</name>
        <dbReference type="ChEBI" id="CHEBI:29105"/>
        <label>2</label>
    </ligand>
</feature>
<dbReference type="PRINTS" id="PR00313">
    <property type="entry name" value="CABNDNGRPT"/>
</dbReference>
<dbReference type="SMART" id="SM00098">
    <property type="entry name" value="alkPPc"/>
    <property type="match status" value="1"/>
</dbReference>
<reference evidence="4" key="1">
    <citation type="submission" date="2021-03" db="EMBL/GenBank/DDBJ databases">
        <authorList>
            <person name="So Y."/>
        </authorList>
    </citation>
    <scope>NUCLEOTIDE SEQUENCE</scope>
    <source>
        <strain evidence="4">SG15</strain>
    </source>
</reference>
<dbReference type="EC" id="3.1.3.1" evidence="4"/>
<comment type="cofactor">
    <cofactor evidence="3">
        <name>Mg(2+)</name>
        <dbReference type="ChEBI" id="CHEBI:18420"/>
    </cofactor>
    <text evidence="3">Binds 1 Mg(2+) ion.</text>
</comment>
<keyword evidence="3" id="KW-0862">Zinc</keyword>
<dbReference type="Gene3D" id="2.150.10.10">
    <property type="entry name" value="Serralysin-like metalloprotease, C-terminal"/>
    <property type="match status" value="2"/>
</dbReference>
<dbReference type="InterPro" id="IPR001343">
    <property type="entry name" value="Hemolysn_Ca-bd"/>
</dbReference>
<dbReference type="AlphaFoldDB" id="A0A940N3B4"/>
<dbReference type="PANTHER" id="PTHR11596:SF5">
    <property type="entry name" value="ALKALINE PHOSPHATASE"/>
    <property type="match status" value="1"/>
</dbReference>
<proteinExistence type="predicted"/>